<dbReference type="SUPFAM" id="SSF48295">
    <property type="entry name" value="TrpR-like"/>
    <property type="match status" value="1"/>
</dbReference>
<accession>A0A6I2U7T2</accession>
<dbReference type="Proteomes" id="UP000431913">
    <property type="component" value="Unassembled WGS sequence"/>
</dbReference>
<dbReference type="Pfam" id="PF13518">
    <property type="entry name" value="HTH_28"/>
    <property type="match status" value="1"/>
</dbReference>
<evidence type="ECO:0000259" key="1">
    <source>
        <dbReference type="Pfam" id="PF13518"/>
    </source>
</evidence>
<dbReference type="InterPro" id="IPR010921">
    <property type="entry name" value="Trp_repressor/repl_initiator"/>
</dbReference>
<dbReference type="InterPro" id="IPR055247">
    <property type="entry name" value="InsJ-like_HTH"/>
</dbReference>
<dbReference type="InterPro" id="IPR036388">
    <property type="entry name" value="WH-like_DNA-bd_sf"/>
</dbReference>
<sequence length="136" mass="15678">MQSAESEVDTTLSEQDKCEIRKSYRNALAPRQHVKILMELYLASREEIEEALGFTHKEARRPIRRHTDAGRPNTYAKHPIEVKRRIVGLVLSGMTYEEAGAMYDVSKNTVANWVMKYRRGELSPIMLKEEKADAKL</sequence>
<proteinExistence type="predicted"/>
<feature type="domain" description="Insertion element IS150 protein InsJ-like helix-turn-helix" evidence="1">
    <location>
        <begin position="83"/>
        <end position="120"/>
    </location>
</feature>
<evidence type="ECO:0000313" key="3">
    <source>
        <dbReference type="Proteomes" id="UP000431913"/>
    </source>
</evidence>
<reference evidence="2 3" key="1">
    <citation type="submission" date="2019-08" db="EMBL/GenBank/DDBJ databases">
        <title>In-depth cultivation of the pig gut microbiome towards novel bacterial diversity and tailored functional studies.</title>
        <authorList>
            <person name="Wylensek D."/>
            <person name="Hitch T.C.A."/>
            <person name="Clavel T."/>
        </authorList>
    </citation>
    <scope>NUCLEOTIDE SEQUENCE [LARGE SCALE GENOMIC DNA]</scope>
    <source>
        <strain evidence="2 3">WCA3-601-WT-6J</strain>
    </source>
</reference>
<protein>
    <submittedName>
        <fullName evidence="2">Helix-turn-helix domain-containing protein</fullName>
    </submittedName>
</protein>
<comment type="caution">
    <text evidence="2">The sequence shown here is derived from an EMBL/GenBank/DDBJ whole genome shotgun (WGS) entry which is preliminary data.</text>
</comment>
<dbReference type="Gene3D" id="1.10.10.10">
    <property type="entry name" value="Winged helix-like DNA-binding domain superfamily/Winged helix DNA-binding domain"/>
    <property type="match status" value="1"/>
</dbReference>
<name>A0A6I2U7T2_9FIRM</name>
<dbReference type="RefSeq" id="WP_119980901.1">
    <property type="nucleotide sequence ID" value="NZ_CAOJUJ010000024.1"/>
</dbReference>
<dbReference type="GO" id="GO:0043565">
    <property type="term" value="F:sequence-specific DNA binding"/>
    <property type="evidence" value="ECO:0007669"/>
    <property type="project" value="InterPro"/>
</dbReference>
<evidence type="ECO:0000313" key="2">
    <source>
        <dbReference type="EMBL" id="MST93066.1"/>
    </source>
</evidence>
<dbReference type="AlphaFoldDB" id="A0A6I2U7T2"/>
<gene>
    <name evidence="2" type="ORF">FYJ76_14190</name>
</gene>
<organism evidence="2 3">
    <name type="scientific">Ruthenibacterium lactatiformans</name>
    <dbReference type="NCBI Taxonomy" id="1550024"/>
    <lineage>
        <taxon>Bacteria</taxon>
        <taxon>Bacillati</taxon>
        <taxon>Bacillota</taxon>
        <taxon>Clostridia</taxon>
        <taxon>Eubacteriales</taxon>
        <taxon>Oscillospiraceae</taxon>
        <taxon>Ruthenibacterium</taxon>
    </lineage>
</organism>
<dbReference type="EMBL" id="VUNJ01000019">
    <property type="protein sequence ID" value="MST93066.1"/>
    <property type="molecule type" value="Genomic_DNA"/>
</dbReference>